<dbReference type="Proteomes" id="UP000004226">
    <property type="component" value="Unassembled WGS sequence"/>
</dbReference>
<dbReference type="EMBL" id="ADAD01000169">
    <property type="protein sequence ID" value="EEY34346.1"/>
    <property type="molecule type" value="Genomic_DNA"/>
</dbReference>
<gene>
    <name evidence="1" type="ORF">HMPREF0554_0364</name>
</gene>
<evidence type="ECO:0000313" key="1">
    <source>
        <dbReference type="EMBL" id="EEY34346.1"/>
    </source>
</evidence>
<dbReference type="RefSeq" id="WP_006808041.1">
    <property type="nucleotide sequence ID" value="NZ_ADAD01000169.1"/>
</dbReference>
<evidence type="ECO:0000313" key="2">
    <source>
        <dbReference type="Proteomes" id="UP000004226"/>
    </source>
</evidence>
<dbReference type="eggNOG" id="ENOG502ZB95">
    <property type="taxonomic scope" value="Bacteria"/>
</dbReference>
<name>D0GNI5_9FUSO</name>
<proteinExistence type="predicted"/>
<accession>D0GNI5</accession>
<keyword evidence="2" id="KW-1185">Reference proteome</keyword>
<sequence length="254" mass="29322">MNIEYKLYPYPVLNYFSDDYINSVFTSNLKLDKLGNGIIFELTANTDDEGLKELIGKGLAEYVFHIECSSTSYRNIVKSATGTETVTIPESKLNNRVNVCFFIVAKKEIENYSNVNFNPDYEGISFTIEKANILAIAKQYNVEIEKEKDNLAQVPSIFLIIKRESDRKDGIEIEMLQDKLQISLSKKDYEHYALLSKGNYQALLHSSIIFPALIYVFENLKKSDLEIYEDFNWFKTIKKVLNNIDIELDKESLE</sequence>
<dbReference type="AlphaFoldDB" id="D0GNI5"/>
<feature type="non-terminal residue" evidence="1">
    <location>
        <position position="254"/>
    </location>
</feature>
<comment type="caution">
    <text evidence="1">The sequence shown here is derived from an EMBL/GenBank/DDBJ whole genome shotgun (WGS) entry which is preliminary data.</text>
</comment>
<reference evidence="1 2" key="1">
    <citation type="submission" date="2009-10" db="EMBL/GenBank/DDBJ databases">
        <authorList>
            <person name="Harkins D.M."/>
            <person name="Madupu R."/>
            <person name="Durkin A.S."/>
            <person name="Torralba M."/>
            <person name="Methe B."/>
            <person name="Sutton G.G."/>
            <person name="Strausberg R.L."/>
            <person name="Nelson K.E."/>
        </authorList>
    </citation>
    <scope>NUCLEOTIDE SEQUENCE [LARGE SCALE GENOMIC DNA]</scope>
    <source>
        <strain evidence="1 2">F0264</strain>
    </source>
</reference>
<protein>
    <submittedName>
        <fullName evidence="1">Uncharacterized protein</fullName>
    </submittedName>
</protein>
<organism evidence="1 2">
    <name type="scientific">Pseudoleptotrichia goodfellowii F0264</name>
    <dbReference type="NCBI Taxonomy" id="596323"/>
    <lineage>
        <taxon>Bacteria</taxon>
        <taxon>Fusobacteriati</taxon>
        <taxon>Fusobacteriota</taxon>
        <taxon>Fusobacteriia</taxon>
        <taxon>Fusobacteriales</taxon>
        <taxon>Leptotrichiaceae</taxon>
        <taxon>Pseudoleptotrichia</taxon>
    </lineage>
</organism>